<dbReference type="Proteomes" id="UP001054945">
    <property type="component" value="Unassembled WGS sequence"/>
</dbReference>
<reference evidence="2 3" key="1">
    <citation type="submission" date="2021-06" db="EMBL/GenBank/DDBJ databases">
        <title>Caerostris extrusa draft genome.</title>
        <authorList>
            <person name="Kono N."/>
            <person name="Arakawa K."/>
        </authorList>
    </citation>
    <scope>NUCLEOTIDE SEQUENCE [LARGE SCALE GENOMIC DNA]</scope>
</reference>
<protein>
    <submittedName>
        <fullName evidence="2">Uncharacterized protein</fullName>
    </submittedName>
</protein>
<name>A0AAV4YC45_CAEEX</name>
<feature type="region of interest" description="Disordered" evidence="1">
    <location>
        <begin position="82"/>
        <end position="105"/>
    </location>
</feature>
<evidence type="ECO:0000313" key="2">
    <source>
        <dbReference type="EMBL" id="GIZ04049.1"/>
    </source>
</evidence>
<comment type="caution">
    <text evidence="2">The sequence shown here is derived from an EMBL/GenBank/DDBJ whole genome shotgun (WGS) entry which is preliminary data.</text>
</comment>
<keyword evidence="3" id="KW-1185">Reference proteome</keyword>
<dbReference type="EMBL" id="BPLR01001685">
    <property type="protein sequence ID" value="GIZ04049.1"/>
    <property type="molecule type" value="Genomic_DNA"/>
</dbReference>
<gene>
    <name evidence="2" type="ORF">CEXT_631351</name>
</gene>
<proteinExistence type="predicted"/>
<evidence type="ECO:0000256" key="1">
    <source>
        <dbReference type="SAM" id="MobiDB-lite"/>
    </source>
</evidence>
<accession>A0AAV4YC45</accession>
<dbReference type="AlphaFoldDB" id="A0AAV4YC45"/>
<evidence type="ECO:0000313" key="3">
    <source>
        <dbReference type="Proteomes" id="UP001054945"/>
    </source>
</evidence>
<organism evidence="2 3">
    <name type="scientific">Caerostris extrusa</name>
    <name type="common">Bark spider</name>
    <name type="synonym">Caerostris bankana</name>
    <dbReference type="NCBI Taxonomy" id="172846"/>
    <lineage>
        <taxon>Eukaryota</taxon>
        <taxon>Metazoa</taxon>
        <taxon>Ecdysozoa</taxon>
        <taxon>Arthropoda</taxon>
        <taxon>Chelicerata</taxon>
        <taxon>Arachnida</taxon>
        <taxon>Araneae</taxon>
        <taxon>Araneomorphae</taxon>
        <taxon>Entelegynae</taxon>
        <taxon>Araneoidea</taxon>
        <taxon>Araneidae</taxon>
        <taxon>Caerostris</taxon>
    </lineage>
</organism>
<sequence length="105" mass="11785">MSIPIARVGIKNKKCPHAFRWLRNSSFNPMTREASGSISTYNKPCLEARVLYAMGDVPMPRNWGASQGSLVLEKLGGYGGRIFGRNTPHPPLHPRGRRETTTDRY</sequence>